<protein>
    <submittedName>
        <fullName evidence="2">Uncharacterized protein DUF4133</fullName>
    </submittedName>
</protein>
<dbReference type="EMBL" id="PYGD01000007">
    <property type="protein sequence ID" value="PSK90786.1"/>
    <property type="molecule type" value="Genomic_DNA"/>
</dbReference>
<evidence type="ECO:0000313" key="2">
    <source>
        <dbReference type="EMBL" id="PSK90786.1"/>
    </source>
</evidence>
<reference evidence="2 3" key="1">
    <citation type="submission" date="2018-03" db="EMBL/GenBank/DDBJ databases">
        <title>Genomic Encyclopedia of Type Strains, Phase III (KMG-III): the genomes of soil and plant-associated and newly described type strains.</title>
        <authorList>
            <person name="Whitman W."/>
        </authorList>
    </citation>
    <scope>NUCLEOTIDE SEQUENCE [LARGE SCALE GENOMIC DNA]</scope>
    <source>
        <strain evidence="2 3">CGMCC 1.12700</strain>
    </source>
</reference>
<name>A0A2P8D0V5_9BACT</name>
<dbReference type="Pfam" id="PF13571">
    <property type="entry name" value="DUF4133"/>
    <property type="match status" value="1"/>
</dbReference>
<accession>A0A2P8D0V5</accession>
<dbReference type="InterPro" id="IPR025407">
    <property type="entry name" value="DUF4133"/>
</dbReference>
<keyword evidence="1" id="KW-0812">Transmembrane</keyword>
<sequence>MANSVYEINKGINKSIEFKGLKAQYIWYLGIGILILLLVFGFLYVLGINQIICVVIIGGLGAVLFQKVYAMSNKYGEHGMMKRFAQRSVPKVVKSNSRKRFVKMKGGKYGKDTANLRN</sequence>
<proteinExistence type="predicted"/>
<feature type="transmembrane region" description="Helical" evidence="1">
    <location>
        <begin position="25"/>
        <end position="45"/>
    </location>
</feature>
<dbReference type="OrthoDB" id="1273979at2"/>
<dbReference type="AlphaFoldDB" id="A0A2P8D0V5"/>
<comment type="caution">
    <text evidence="2">The sequence shown here is derived from an EMBL/GenBank/DDBJ whole genome shotgun (WGS) entry which is preliminary data.</text>
</comment>
<keyword evidence="3" id="KW-1185">Reference proteome</keyword>
<evidence type="ECO:0000256" key="1">
    <source>
        <dbReference type="SAM" id="Phobius"/>
    </source>
</evidence>
<organism evidence="2 3">
    <name type="scientific">Taibaiella chishuiensis</name>
    <dbReference type="NCBI Taxonomy" id="1434707"/>
    <lineage>
        <taxon>Bacteria</taxon>
        <taxon>Pseudomonadati</taxon>
        <taxon>Bacteroidota</taxon>
        <taxon>Chitinophagia</taxon>
        <taxon>Chitinophagales</taxon>
        <taxon>Chitinophagaceae</taxon>
        <taxon>Taibaiella</taxon>
    </lineage>
</organism>
<dbReference type="Proteomes" id="UP000240572">
    <property type="component" value="Unassembled WGS sequence"/>
</dbReference>
<keyword evidence="1" id="KW-0472">Membrane</keyword>
<gene>
    <name evidence="2" type="ORF">B0I18_107198</name>
</gene>
<evidence type="ECO:0000313" key="3">
    <source>
        <dbReference type="Proteomes" id="UP000240572"/>
    </source>
</evidence>
<feature type="transmembrane region" description="Helical" evidence="1">
    <location>
        <begin position="51"/>
        <end position="70"/>
    </location>
</feature>
<keyword evidence="1" id="KW-1133">Transmembrane helix</keyword>
<dbReference type="RefSeq" id="WP_106524056.1">
    <property type="nucleotide sequence ID" value="NZ_PYGD01000007.1"/>
</dbReference>